<evidence type="ECO:0000313" key="2">
    <source>
        <dbReference type="EMBL" id="EYE91631.1"/>
    </source>
</evidence>
<dbReference type="Proteomes" id="UP000019804">
    <property type="component" value="Unassembled WGS sequence"/>
</dbReference>
<proteinExistence type="predicted"/>
<sequence>WSHETNYHRRISTRTTPRRTQSYKGIATIPSQHQCSSTPGAPAADDGKGPKRRRMGTGSSGGGN</sequence>
<dbReference type="RefSeq" id="XP_040635321.1">
    <property type="nucleotide sequence ID" value="XM_040782920.1"/>
</dbReference>
<dbReference type="EMBL" id="KK088443">
    <property type="protein sequence ID" value="EYE91631.1"/>
    <property type="molecule type" value="Genomic_DNA"/>
</dbReference>
<feature type="region of interest" description="Disordered" evidence="1">
    <location>
        <begin position="1"/>
        <end position="64"/>
    </location>
</feature>
<feature type="compositionally biased region" description="Polar residues" evidence="1">
    <location>
        <begin position="29"/>
        <end position="39"/>
    </location>
</feature>
<dbReference type="GeneID" id="63698044"/>
<reference evidence="3" key="1">
    <citation type="journal article" date="2014" name="Nat. Commun.">
        <title>Genomic adaptations of the halophilic Dead Sea filamentous fungus Eurotium rubrum.</title>
        <authorList>
            <person name="Kis-Papo T."/>
            <person name="Weig A.R."/>
            <person name="Riley R."/>
            <person name="Persoh D."/>
            <person name="Salamov A."/>
            <person name="Sun H."/>
            <person name="Lipzen A."/>
            <person name="Wasser S.P."/>
            <person name="Rambold G."/>
            <person name="Grigoriev I.V."/>
            <person name="Nevo E."/>
        </authorList>
    </citation>
    <scope>NUCLEOTIDE SEQUENCE [LARGE SCALE GENOMIC DNA]</scope>
    <source>
        <strain evidence="3">CBS 135680</strain>
    </source>
</reference>
<feature type="non-terminal residue" evidence="2">
    <location>
        <position position="1"/>
    </location>
</feature>
<dbReference type="HOGENOM" id="CLU_196942_0_0_1"/>
<name>A0A017S485_ASPRC</name>
<dbReference type="OrthoDB" id="4514871at2759"/>
<dbReference type="AlphaFoldDB" id="A0A017S485"/>
<organism evidence="2 3">
    <name type="scientific">Aspergillus ruber (strain CBS 135680)</name>
    <dbReference type="NCBI Taxonomy" id="1388766"/>
    <lineage>
        <taxon>Eukaryota</taxon>
        <taxon>Fungi</taxon>
        <taxon>Dikarya</taxon>
        <taxon>Ascomycota</taxon>
        <taxon>Pezizomycotina</taxon>
        <taxon>Eurotiomycetes</taxon>
        <taxon>Eurotiomycetidae</taxon>
        <taxon>Eurotiales</taxon>
        <taxon>Aspergillaceae</taxon>
        <taxon>Aspergillus</taxon>
        <taxon>Aspergillus subgen. Aspergillus</taxon>
    </lineage>
</organism>
<evidence type="ECO:0000256" key="1">
    <source>
        <dbReference type="SAM" id="MobiDB-lite"/>
    </source>
</evidence>
<keyword evidence="3" id="KW-1185">Reference proteome</keyword>
<protein>
    <submittedName>
        <fullName evidence="2">Uncharacterized protein</fullName>
    </submittedName>
</protein>
<gene>
    <name evidence="2" type="ORF">EURHEDRAFT_416312</name>
</gene>
<evidence type="ECO:0000313" key="3">
    <source>
        <dbReference type="Proteomes" id="UP000019804"/>
    </source>
</evidence>
<accession>A0A017S485</accession>